<dbReference type="EMBL" id="CP106753">
    <property type="protein sequence ID" value="UXY16644.1"/>
    <property type="molecule type" value="Genomic_DNA"/>
</dbReference>
<accession>A0ABY6DQJ1</accession>
<dbReference type="RefSeq" id="WP_263126026.1">
    <property type="nucleotide sequence ID" value="NZ_CP106753.1"/>
</dbReference>
<name>A0ABY6DQJ1_9NEIS</name>
<evidence type="ECO:0000313" key="1">
    <source>
        <dbReference type="EMBL" id="UXY16644.1"/>
    </source>
</evidence>
<gene>
    <name evidence="1" type="ORF">N8I74_06390</name>
</gene>
<evidence type="ECO:0008006" key="3">
    <source>
        <dbReference type="Google" id="ProtNLM"/>
    </source>
</evidence>
<keyword evidence="2" id="KW-1185">Reference proteome</keyword>
<evidence type="ECO:0000313" key="2">
    <source>
        <dbReference type="Proteomes" id="UP001061302"/>
    </source>
</evidence>
<sequence>MTKLTQDERFIQEVFKYFGFELNRLDGEANPDFLTDDGQYQILLELKTKEENPERAEERAAELEEKEVVLEVVPLSRNNRIAKLSQKAANQLRLKKSTHAADFCFVVLQASGRSEAEHMEQFEASVYGSTHLITFDMPEESLKKCYYFHNSDFFNGRDILDGAILIGEGRARFCINDLSPRYELVRDSAFVRAFSEGVIDPVAKEADGKAYSVRTDVDRNDEEAVLAHLREKYGLDKVMGFNFAMHSAIAKVKDFSAYPNISGG</sequence>
<proteinExistence type="predicted"/>
<protein>
    <recommendedName>
        <fullName evidence="3">Restriction endonuclease</fullName>
    </recommendedName>
</protein>
<reference evidence="1" key="1">
    <citation type="submission" date="2022-10" db="EMBL/GenBank/DDBJ databases">
        <title>Chitiniphilus purpureus sp. nov., a novel chitin-degrading bacterium isolated from crawfish pond sediment.</title>
        <authorList>
            <person name="Li K."/>
        </authorList>
    </citation>
    <scope>NUCLEOTIDE SEQUENCE</scope>
    <source>
        <strain evidence="1">CD1</strain>
    </source>
</reference>
<dbReference type="Proteomes" id="UP001061302">
    <property type="component" value="Chromosome"/>
</dbReference>
<organism evidence="1 2">
    <name type="scientific">Chitiniphilus purpureus</name>
    <dbReference type="NCBI Taxonomy" id="2981137"/>
    <lineage>
        <taxon>Bacteria</taxon>
        <taxon>Pseudomonadati</taxon>
        <taxon>Pseudomonadota</taxon>
        <taxon>Betaproteobacteria</taxon>
        <taxon>Neisseriales</taxon>
        <taxon>Chitinibacteraceae</taxon>
        <taxon>Chitiniphilus</taxon>
    </lineage>
</organism>